<accession>A0A5J6HRW0</accession>
<evidence type="ECO:0000313" key="3">
    <source>
        <dbReference type="Proteomes" id="UP000326553"/>
    </source>
</evidence>
<feature type="region of interest" description="Disordered" evidence="1">
    <location>
        <begin position="1"/>
        <end position="20"/>
    </location>
</feature>
<name>A0A5J6HRW0_STRAD</name>
<dbReference type="KEGG" id="salw:CP975_32325"/>
<keyword evidence="3" id="KW-1185">Reference proteome</keyword>
<sequence length="277" mass="29686">MTTTPTPHQSPRMPGFTAGSADVARRRARDVAAMLAGQYAAHGAFTVPGLFGPDDLVAVPEGALVFVDEVGDLAGDRPGYRLHAVPVLLSNVQEALGWRDAEDVEDAFEAAVETTGWGALALIATSRASVGVSALRTRLTTLLRCWEELAGLRYVDFAPAPVTLSELVGERCAGLTAMWLPDGAATGDPRRDLPTALDALEGADEETRTARSLERMAVLADGNPRIRHLDATTEPDLLREELDALEPREREAIAAGFAHPALAVLYAVDRSHEPHRR</sequence>
<gene>
    <name evidence="2" type="ORF">CP975_32325</name>
</gene>
<protein>
    <submittedName>
        <fullName evidence="2">Uncharacterized protein</fullName>
    </submittedName>
</protein>
<organism evidence="2 3">
    <name type="scientific">Streptomyces alboniger</name>
    <dbReference type="NCBI Taxonomy" id="132473"/>
    <lineage>
        <taxon>Bacteria</taxon>
        <taxon>Bacillati</taxon>
        <taxon>Actinomycetota</taxon>
        <taxon>Actinomycetes</taxon>
        <taxon>Kitasatosporales</taxon>
        <taxon>Streptomycetaceae</taxon>
        <taxon>Streptomyces</taxon>
        <taxon>Streptomyces aurantiacus group</taxon>
    </lineage>
</organism>
<dbReference type="EMBL" id="CP023695">
    <property type="protein sequence ID" value="QEV21594.1"/>
    <property type="molecule type" value="Genomic_DNA"/>
</dbReference>
<dbReference type="Proteomes" id="UP000326553">
    <property type="component" value="Chromosome"/>
</dbReference>
<proteinExistence type="predicted"/>
<dbReference type="RefSeq" id="WP_055536095.1">
    <property type="nucleotide sequence ID" value="NZ_CP023695.1"/>
</dbReference>
<dbReference type="AlphaFoldDB" id="A0A5J6HRW0"/>
<evidence type="ECO:0000256" key="1">
    <source>
        <dbReference type="SAM" id="MobiDB-lite"/>
    </source>
</evidence>
<reference evidence="2 3" key="1">
    <citation type="submission" date="2017-09" db="EMBL/GenBank/DDBJ databases">
        <authorList>
            <person name="Lee N."/>
            <person name="Cho B.-K."/>
        </authorList>
    </citation>
    <scope>NUCLEOTIDE SEQUENCE [LARGE SCALE GENOMIC DNA]</scope>
    <source>
        <strain evidence="2 3">ATCC 12461</strain>
    </source>
</reference>
<evidence type="ECO:0000313" key="2">
    <source>
        <dbReference type="EMBL" id="QEV21594.1"/>
    </source>
</evidence>
<dbReference type="OrthoDB" id="5513277at2"/>